<dbReference type="InterPro" id="IPR019226">
    <property type="entry name" value="DUF2158"/>
</dbReference>
<gene>
    <name evidence="1" type="ORF">E4635_03165</name>
</gene>
<proteinExistence type="predicted"/>
<dbReference type="Pfam" id="PF09926">
    <property type="entry name" value="DUF2158"/>
    <property type="match status" value="1"/>
</dbReference>
<evidence type="ECO:0000313" key="2">
    <source>
        <dbReference type="Proteomes" id="UP000297407"/>
    </source>
</evidence>
<reference evidence="1 2" key="1">
    <citation type="submission" date="2019-04" db="EMBL/GenBank/DDBJ databases">
        <title>Flavobacterium sp. strain DS2-A Genome sequencing and assembly.</title>
        <authorList>
            <person name="Kim I."/>
        </authorList>
    </citation>
    <scope>NUCLEOTIDE SEQUENCE [LARGE SCALE GENOMIC DNA]</scope>
    <source>
        <strain evidence="1 2">DS2-A</strain>
    </source>
</reference>
<dbReference type="EMBL" id="SRLH01000002">
    <property type="protein sequence ID" value="TGD58867.1"/>
    <property type="molecule type" value="Genomic_DNA"/>
</dbReference>
<protein>
    <submittedName>
        <fullName evidence="1">DUF2158 domain-containing protein</fullName>
    </submittedName>
</protein>
<organism evidence="1 2">
    <name type="scientific">Flavobacterium humi</name>
    <dbReference type="NCBI Taxonomy" id="2562683"/>
    <lineage>
        <taxon>Bacteria</taxon>
        <taxon>Pseudomonadati</taxon>
        <taxon>Bacteroidota</taxon>
        <taxon>Flavobacteriia</taxon>
        <taxon>Flavobacteriales</taxon>
        <taxon>Flavobacteriaceae</taxon>
        <taxon>Flavobacterium</taxon>
    </lineage>
</organism>
<evidence type="ECO:0000313" key="1">
    <source>
        <dbReference type="EMBL" id="TGD58867.1"/>
    </source>
</evidence>
<dbReference type="RefSeq" id="WP_135525177.1">
    <property type="nucleotide sequence ID" value="NZ_SRLH01000002.1"/>
</dbReference>
<dbReference type="AlphaFoldDB" id="A0A4Z0LB25"/>
<comment type="caution">
    <text evidence="1">The sequence shown here is derived from an EMBL/GenBank/DDBJ whole genome shotgun (WGS) entry which is preliminary data.</text>
</comment>
<dbReference type="Proteomes" id="UP000297407">
    <property type="component" value="Unassembled WGS sequence"/>
</dbReference>
<keyword evidence="2" id="KW-1185">Reference proteome</keyword>
<sequence length="56" mass="6183">MSIFKVGDIVMLKSGGPKMTITEGFGKGMVYKTCWFVDGVLKWGEFVGDTLTIYEA</sequence>
<dbReference type="OrthoDB" id="1264301at2"/>
<accession>A0A4Z0LB25</accession>
<name>A0A4Z0LB25_9FLAO</name>